<dbReference type="Pfam" id="PF00400">
    <property type="entry name" value="WD40"/>
    <property type="match status" value="6"/>
</dbReference>
<dbReference type="PANTHER" id="PTHR19849:SF1">
    <property type="entry name" value="F-BOX_WD REPEAT-CONTAINING PROTEIN 7"/>
    <property type="match status" value="1"/>
</dbReference>
<feature type="repeat" description="WD" evidence="3">
    <location>
        <begin position="355"/>
        <end position="394"/>
    </location>
</feature>
<dbReference type="OrthoDB" id="19711at2759"/>
<dbReference type="InterPro" id="IPR019775">
    <property type="entry name" value="WD40_repeat_CS"/>
</dbReference>
<dbReference type="PRINTS" id="PR00320">
    <property type="entry name" value="GPROTEINBRPT"/>
</dbReference>
<sequence>MKAIHHLQALFLPSTTNDAIVGPTSSQKSDAILDDMTASKRLRSNEVALSPCSVQEYNGPRIDFLSKLPYEIATYILCFVDIHTLAILSLTSRKWASLATDNEVWRNMYVQQSYWLRPRQQQVNGVPLPINWKRLYQSQLLLDERWATDPVKTKLLGHSDSVYCIHFDGTKIVTGSRDKTIKFWDYHTLQCIDTLEGHTQSVLCLKFDEKMMVSGSSDRTIIVWDMKSRKMTHHLLGHTAGVLDVCFNDRYIISCSKDATIKIWNRETKTLVRTLEGHRGPVNAVQLYENQIVSASGDGLVKLWDLTTGRCERDFIGHNRGLACVQFDGTRIASGSNDTTIRIWDAATGECTQVLRGHIGLVRTLHFDQNRIVSGSYDNTVKVWDMATGQWTKDLSDGHTSWVFDVQFAASRIIRYCADLRTRHPMLARTGSAF</sequence>
<dbReference type="Gene3D" id="1.20.1280.50">
    <property type="match status" value="1"/>
</dbReference>
<accession>A0A9P3HGK3</accession>
<dbReference type="GO" id="GO:0043130">
    <property type="term" value="F:ubiquitin binding"/>
    <property type="evidence" value="ECO:0007669"/>
    <property type="project" value="TreeGrafter"/>
</dbReference>
<dbReference type="CDD" id="cd00200">
    <property type="entry name" value="WD40"/>
    <property type="match status" value="1"/>
</dbReference>
<name>A0A9P3HGK3_9FUNG</name>
<dbReference type="Pfam" id="PF12937">
    <property type="entry name" value="F-box-like"/>
    <property type="match status" value="1"/>
</dbReference>
<dbReference type="PROSITE" id="PS50082">
    <property type="entry name" value="WD_REPEATS_2"/>
    <property type="match status" value="6"/>
</dbReference>
<reference evidence="5" key="1">
    <citation type="submission" date="2021-11" db="EMBL/GenBank/DDBJ databases">
        <authorList>
            <person name="Herlambang A."/>
            <person name="Guo Y."/>
            <person name="Takashima Y."/>
            <person name="Nishizawa T."/>
        </authorList>
    </citation>
    <scope>NUCLEOTIDE SEQUENCE</scope>
    <source>
        <strain evidence="5">E1425</strain>
    </source>
</reference>
<reference evidence="5" key="2">
    <citation type="journal article" date="2022" name="Microbiol. Resour. Announc.">
        <title>Whole-Genome Sequence of Entomortierella parvispora E1425, a Mucoromycotan Fungus Associated with Burkholderiaceae-Related Endosymbiotic Bacteria.</title>
        <authorList>
            <person name="Herlambang A."/>
            <person name="Guo Y."/>
            <person name="Takashima Y."/>
            <person name="Narisawa K."/>
            <person name="Ohta H."/>
            <person name="Nishizawa T."/>
        </authorList>
    </citation>
    <scope>NUCLEOTIDE SEQUENCE</scope>
    <source>
        <strain evidence="5">E1425</strain>
    </source>
</reference>
<proteinExistence type="predicted"/>
<feature type="repeat" description="WD" evidence="3">
    <location>
        <begin position="155"/>
        <end position="194"/>
    </location>
</feature>
<dbReference type="PROSITE" id="PS00678">
    <property type="entry name" value="WD_REPEATS_1"/>
    <property type="match status" value="4"/>
</dbReference>
<evidence type="ECO:0000313" key="6">
    <source>
        <dbReference type="Proteomes" id="UP000827284"/>
    </source>
</evidence>
<dbReference type="PROSITE" id="PS50181">
    <property type="entry name" value="FBOX"/>
    <property type="match status" value="1"/>
</dbReference>
<protein>
    <submittedName>
        <fullName evidence="5">F-box and WD-40 domain protein 1/11</fullName>
    </submittedName>
</protein>
<dbReference type="PROSITE" id="PS50294">
    <property type="entry name" value="WD_REPEATS_REGION"/>
    <property type="match status" value="6"/>
</dbReference>
<feature type="domain" description="F-box" evidence="4">
    <location>
        <begin position="62"/>
        <end position="108"/>
    </location>
</feature>
<dbReference type="SMART" id="SM00320">
    <property type="entry name" value="WD40"/>
    <property type="match status" value="6"/>
</dbReference>
<dbReference type="GO" id="GO:0043161">
    <property type="term" value="P:proteasome-mediated ubiquitin-dependent protein catabolic process"/>
    <property type="evidence" value="ECO:0007669"/>
    <property type="project" value="TreeGrafter"/>
</dbReference>
<dbReference type="GO" id="GO:0005737">
    <property type="term" value="C:cytoplasm"/>
    <property type="evidence" value="ECO:0007669"/>
    <property type="project" value="TreeGrafter"/>
</dbReference>
<dbReference type="InterPro" id="IPR020472">
    <property type="entry name" value="WD40_PAC1"/>
</dbReference>
<evidence type="ECO:0000256" key="2">
    <source>
        <dbReference type="ARBA" id="ARBA00022737"/>
    </source>
</evidence>
<keyword evidence="2" id="KW-0677">Repeat</keyword>
<keyword evidence="1 3" id="KW-0853">WD repeat</keyword>
<dbReference type="InterPro" id="IPR001810">
    <property type="entry name" value="F-box_dom"/>
</dbReference>
<evidence type="ECO:0000256" key="3">
    <source>
        <dbReference type="PROSITE-ProRule" id="PRU00221"/>
    </source>
</evidence>
<dbReference type="PANTHER" id="PTHR19849">
    <property type="entry name" value="PHOSPHOLIPASE A-2-ACTIVATING PROTEIN"/>
    <property type="match status" value="1"/>
</dbReference>
<dbReference type="InterPro" id="IPR001680">
    <property type="entry name" value="WD40_rpt"/>
</dbReference>
<dbReference type="Proteomes" id="UP000827284">
    <property type="component" value="Unassembled WGS sequence"/>
</dbReference>
<dbReference type="Gene3D" id="2.130.10.10">
    <property type="entry name" value="YVTN repeat-like/Quinoprotein amine dehydrogenase"/>
    <property type="match status" value="2"/>
</dbReference>
<evidence type="ECO:0000313" key="5">
    <source>
        <dbReference type="EMBL" id="GJJ76008.1"/>
    </source>
</evidence>
<dbReference type="InterPro" id="IPR015943">
    <property type="entry name" value="WD40/YVTN_repeat-like_dom_sf"/>
</dbReference>
<feature type="repeat" description="WD" evidence="3">
    <location>
        <begin position="235"/>
        <end position="274"/>
    </location>
</feature>
<feature type="repeat" description="WD" evidence="3">
    <location>
        <begin position="315"/>
        <end position="354"/>
    </location>
</feature>
<organism evidence="5 6">
    <name type="scientific">Entomortierella parvispora</name>
    <dbReference type="NCBI Taxonomy" id="205924"/>
    <lineage>
        <taxon>Eukaryota</taxon>
        <taxon>Fungi</taxon>
        <taxon>Fungi incertae sedis</taxon>
        <taxon>Mucoromycota</taxon>
        <taxon>Mortierellomycotina</taxon>
        <taxon>Mortierellomycetes</taxon>
        <taxon>Mortierellales</taxon>
        <taxon>Mortierellaceae</taxon>
        <taxon>Entomortierella</taxon>
    </lineage>
</organism>
<comment type="caution">
    <text evidence="5">The sequence shown here is derived from an EMBL/GenBank/DDBJ whole genome shotgun (WGS) entry which is preliminary data.</text>
</comment>
<dbReference type="GO" id="GO:0010992">
    <property type="term" value="P:ubiquitin recycling"/>
    <property type="evidence" value="ECO:0007669"/>
    <property type="project" value="TreeGrafter"/>
</dbReference>
<keyword evidence="6" id="KW-1185">Reference proteome</keyword>
<dbReference type="InterPro" id="IPR036322">
    <property type="entry name" value="WD40_repeat_dom_sf"/>
</dbReference>
<dbReference type="EMBL" id="BQFW01000011">
    <property type="protein sequence ID" value="GJJ76008.1"/>
    <property type="molecule type" value="Genomic_DNA"/>
</dbReference>
<feature type="repeat" description="WD" evidence="3">
    <location>
        <begin position="195"/>
        <end position="234"/>
    </location>
</feature>
<gene>
    <name evidence="5" type="ORF">EMPS_08366</name>
</gene>
<evidence type="ECO:0000256" key="1">
    <source>
        <dbReference type="ARBA" id="ARBA00022574"/>
    </source>
</evidence>
<dbReference type="AlphaFoldDB" id="A0A9P3HGK3"/>
<dbReference type="InterPro" id="IPR036047">
    <property type="entry name" value="F-box-like_dom_sf"/>
</dbReference>
<dbReference type="SUPFAM" id="SSF81383">
    <property type="entry name" value="F-box domain"/>
    <property type="match status" value="1"/>
</dbReference>
<evidence type="ECO:0000259" key="4">
    <source>
        <dbReference type="PROSITE" id="PS50181"/>
    </source>
</evidence>
<feature type="repeat" description="WD" evidence="3">
    <location>
        <begin position="275"/>
        <end position="314"/>
    </location>
</feature>
<dbReference type="SUPFAM" id="SSF50978">
    <property type="entry name" value="WD40 repeat-like"/>
    <property type="match status" value="1"/>
</dbReference>
<dbReference type="SMART" id="SM00256">
    <property type="entry name" value="FBOX"/>
    <property type="match status" value="1"/>
</dbReference>
<dbReference type="GO" id="GO:0005634">
    <property type="term" value="C:nucleus"/>
    <property type="evidence" value="ECO:0007669"/>
    <property type="project" value="TreeGrafter"/>
</dbReference>